<evidence type="ECO:0000313" key="8">
    <source>
        <dbReference type="Proteomes" id="UP000032809"/>
    </source>
</evidence>
<organism evidence="7 8">
    <name type="scientific">Defluviitoga tunisiensis</name>
    <dbReference type="NCBI Taxonomy" id="1006576"/>
    <lineage>
        <taxon>Bacteria</taxon>
        <taxon>Thermotogati</taxon>
        <taxon>Thermotogota</taxon>
        <taxon>Thermotogae</taxon>
        <taxon>Petrotogales</taxon>
        <taxon>Petrotogaceae</taxon>
        <taxon>Defluviitoga</taxon>
    </lineage>
</organism>
<feature type="transmembrane region" description="Helical" evidence="5">
    <location>
        <begin position="172"/>
        <end position="196"/>
    </location>
</feature>
<feature type="transmembrane region" description="Helical" evidence="5">
    <location>
        <begin position="286"/>
        <end position="305"/>
    </location>
</feature>
<dbReference type="PANTHER" id="PTHR43839:SF3">
    <property type="entry name" value="OLIGOPEPTIDE ABC TRANSPORTER, PERMEASE PROTEIN"/>
    <property type="match status" value="1"/>
</dbReference>
<keyword evidence="4 5" id="KW-0472">Membrane</keyword>
<dbReference type="InterPro" id="IPR025966">
    <property type="entry name" value="OppC_N"/>
</dbReference>
<name>A0A0C7NZB4_DEFTU</name>
<keyword evidence="8" id="KW-1185">Reference proteome</keyword>
<dbReference type="EMBL" id="LN824141">
    <property type="protein sequence ID" value="CEP78628.1"/>
    <property type="molecule type" value="Genomic_DNA"/>
</dbReference>
<dbReference type="Gene3D" id="1.10.3720.10">
    <property type="entry name" value="MetI-like"/>
    <property type="match status" value="1"/>
</dbReference>
<dbReference type="KEGG" id="dtn:DTL3_1334"/>
<dbReference type="Pfam" id="PF12911">
    <property type="entry name" value="OppC_N"/>
    <property type="match status" value="1"/>
</dbReference>
<feature type="transmembrane region" description="Helical" evidence="5">
    <location>
        <begin position="208"/>
        <end position="229"/>
    </location>
</feature>
<keyword evidence="5" id="KW-0813">Transport</keyword>
<evidence type="ECO:0000256" key="5">
    <source>
        <dbReference type="RuleBase" id="RU363032"/>
    </source>
</evidence>
<proteinExistence type="inferred from homology"/>
<dbReference type="PROSITE" id="PS50928">
    <property type="entry name" value="ABC_TM1"/>
    <property type="match status" value="1"/>
</dbReference>
<dbReference type="HOGENOM" id="CLU_028518_1_0_0"/>
<feature type="domain" description="ABC transmembrane type-1" evidence="6">
    <location>
        <begin position="166"/>
        <end position="362"/>
    </location>
</feature>
<dbReference type="Proteomes" id="UP000032809">
    <property type="component" value="Chromosome I"/>
</dbReference>
<evidence type="ECO:0000256" key="2">
    <source>
        <dbReference type="ARBA" id="ARBA00022692"/>
    </source>
</evidence>
<comment type="subcellular location">
    <subcellularLocation>
        <location evidence="5">Cell membrane</location>
        <topology evidence="5">Multi-pass membrane protein</topology>
    </subcellularLocation>
    <subcellularLocation>
        <location evidence="1">Membrane</location>
        <topology evidence="1">Multi-pass membrane protein</topology>
    </subcellularLocation>
</comment>
<dbReference type="AlphaFoldDB" id="A0A0C7NZB4"/>
<dbReference type="InterPro" id="IPR035906">
    <property type="entry name" value="MetI-like_sf"/>
</dbReference>
<reference evidence="8" key="1">
    <citation type="submission" date="2014-11" db="EMBL/GenBank/DDBJ databases">
        <authorList>
            <person name="Wibberg D."/>
        </authorList>
    </citation>
    <scope>NUCLEOTIDE SEQUENCE [LARGE SCALE GENOMIC DNA]</scope>
    <source>
        <strain evidence="8">L3</strain>
    </source>
</reference>
<keyword evidence="3 5" id="KW-1133">Transmembrane helix</keyword>
<dbReference type="InterPro" id="IPR000515">
    <property type="entry name" value="MetI-like"/>
</dbReference>
<feature type="transmembrane region" description="Helical" evidence="5">
    <location>
        <begin position="235"/>
        <end position="254"/>
    </location>
</feature>
<evidence type="ECO:0000259" key="6">
    <source>
        <dbReference type="PROSITE" id="PS50928"/>
    </source>
</evidence>
<keyword evidence="2 5" id="KW-0812">Transmembrane</keyword>
<evidence type="ECO:0000256" key="3">
    <source>
        <dbReference type="ARBA" id="ARBA00022989"/>
    </source>
</evidence>
<feature type="transmembrane region" description="Helical" evidence="5">
    <location>
        <begin position="342"/>
        <end position="361"/>
    </location>
</feature>
<feature type="transmembrane region" description="Helical" evidence="5">
    <location>
        <begin position="37"/>
        <end position="59"/>
    </location>
</feature>
<evidence type="ECO:0000313" key="7">
    <source>
        <dbReference type="EMBL" id="CEP78628.1"/>
    </source>
</evidence>
<dbReference type="Pfam" id="PF00528">
    <property type="entry name" value="BPD_transp_1"/>
    <property type="match status" value="1"/>
</dbReference>
<dbReference type="CDD" id="cd06261">
    <property type="entry name" value="TM_PBP2"/>
    <property type="match status" value="1"/>
</dbReference>
<evidence type="ECO:0000256" key="4">
    <source>
        <dbReference type="ARBA" id="ARBA00023136"/>
    </source>
</evidence>
<protein>
    <submittedName>
        <fullName evidence="7">Peptide ABC transporter permease</fullName>
    </submittedName>
</protein>
<comment type="similarity">
    <text evidence="5">Belongs to the binding-protein-dependent transport system permease family.</text>
</comment>
<dbReference type="GO" id="GO:0005886">
    <property type="term" value="C:plasma membrane"/>
    <property type="evidence" value="ECO:0007669"/>
    <property type="project" value="UniProtKB-SubCell"/>
</dbReference>
<dbReference type="PANTHER" id="PTHR43839">
    <property type="entry name" value="OPPC IN A BINDING PROTEIN-DEPENDENT TRANSPORT SYSTEM"/>
    <property type="match status" value="1"/>
</dbReference>
<gene>
    <name evidence="7" type="ORF">DTL3_1334</name>
</gene>
<dbReference type="PATRIC" id="fig|1006576.9.peg.1331"/>
<dbReference type="SUPFAM" id="SSF161098">
    <property type="entry name" value="MetI-like"/>
    <property type="match status" value="1"/>
</dbReference>
<accession>A0A0C7NZB4</accession>
<evidence type="ECO:0000256" key="1">
    <source>
        <dbReference type="ARBA" id="ARBA00004141"/>
    </source>
</evidence>
<dbReference type="GO" id="GO:0055085">
    <property type="term" value="P:transmembrane transport"/>
    <property type="evidence" value="ECO:0007669"/>
    <property type="project" value="InterPro"/>
</dbReference>
<sequence>MYMQNNSLNKRMDEKAEKIYYASEAKLIWWRFKKNKLAIIGMIILIILYALGIFCEFFAPYNPNKLNSAYVYAPPQRIRIIREGKLVQPYVYGYKMTRDPKTLQRIYTTDESKIYPLKFFIEGDPYKLWGIWESNIHFVGVEDGVFFPFGTDRMGRDVLSRIIFGTRISTTIGLVGVLISLLIGTVLGGISGYYGGSVDFVIQRIIEIIKSIPTIPLWMALAAALPRYMTQLQRYFAITVILSLVGWTDLARVIRSKFIILKNEDFVVAAQLAGARQTRVIFRHMLPSLTSHMIVSITLSIPGMILGETGLSFLGLGLQSPAISWGVLLQEAQNVRTVALQPWLMLPAMFVIITVLCFNFVGDGLRDAADPYKI</sequence>
<dbReference type="STRING" id="1006576.DTL3_1334"/>